<feature type="region of interest" description="Disordered" evidence="2">
    <location>
        <begin position="49"/>
        <end position="71"/>
    </location>
</feature>
<keyword evidence="4" id="KW-1185">Reference proteome</keyword>
<dbReference type="OrthoDB" id="7479742at2759"/>
<reference evidence="3" key="1">
    <citation type="submission" date="2021-04" db="EMBL/GenBank/DDBJ databases">
        <authorList>
            <person name="Tunstrom K."/>
        </authorList>
    </citation>
    <scope>NUCLEOTIDE SEQUENCE</scope>
</reference>
<name>A0A8S3X5D0_PARAO</name>
<evidence type="ECO:0000256" key="1">
    <source>
        <dbReference type="SAM" id="Coils"/>
    </source>
</evidence>
<accession>A0A8S3X5D0</accession>
<keyword evidence="1" id="KW-0175">Coiled coil</keyword>
<dbReference type="Proteomes" id="UP000691718">
    <property type="component" value="Unassembled WGS sequence"/>
</dbReference>
<evidence type="ECO:0000313" key="4">
    <source>
        <dbReference type="Proteomes" id="UP000691718"/>
    </source>
</evidence>
<dbReference type="EMBL" id="CAJQZP010000954">
    <property type="protein sequence ID" value="CAG5002606.1"/>
    <property type="molecule type" value="Genomic_DNA"/>
</dbReference>
<comment type="caution">
    <text evidence="3">The sequence shown here is derived from an EMBL/GenBank/DDBJ whole genome shotgun (WGS) entry which is preliminary data.</text>
</comment>
<organism evidence="3 4">
    <name type="scientific">Parnassius apollo</name>
    <name type="common">Apollo butterfly</name>
    <name type="synonym">Papilio apollo</name>
    <dbReference type="NCBI Taxonomy" id="110799"/>
    <lineage>
        <taxon>Eukaryota</taxon>
        <taxon>Metazoa</taxon>
        <taxon>Ecdysozoa</taxon>
        <taxon>Arthropoda</taxon>
        <taxon>Hexapoda</taxon>
        <taxon>Insecta</taxon>
        <taxon>Pterygota</taxon>
        <taxon>Neoptera</taxon>
        <taxon>Endopterygota</taxon>
        <taxon>Lepidoptera</taxon>
        <taxon>Glossata</taxon>
        <taxon>Ditrysia</taxon>
        <taxon>Papilionoidea</taxon>
        <taxon>Papilionidae</taxon>
        <taxon>Parnassiinae</taxon>
        <taxon>Parnassini</taxon>
        <taxon>Parnassius</taxon>
        <taxon>Parnassius</taxon>
    </lineage>
</organism>
<dbReference type="AlphaFoldDB" id="A0A8S3X5D0"/>
<proteinExistence type="predicted"/>
<sequence length="186" mass="21098">MEYKSDVPTYELGQVAVTTRGPEAAYNLHELKRQWKCQSCKQVTCRKDDNTPVRKQIPSPPTQSDTSSDNIVPQTVDFTEKSVSYHSNSSIVLPSAPITYDQFSALLDLKLWDMRSAIRENINCAICKYNAVFTKTTDHLAALQCDMKTKLDIATKNIAKMEKEKTTLESQINKLNSRISTLEKKF</sequence>
<gene>
    <name evidence="3" type="ORF">PAPOLLO_LOCUS14088</name>
</gene>
<evidence type="ECO:0000256" key="2">
    <source>
        <dbReference type="SAM" id="MobiDB-lite"/>
    </source>
</evidence>
<evidence type="ECO:0000313" key="3">
    <source>
        <dbReference type="EMBL" id="CAG5002606.1"/>
    </source>
</evidence>
<feature type="coiled-coil region" evidence="1">
    <location>
        <begin position="151"/>
        <end position="185"/>
    </location>
</feature>
<protein>
    <submittedName>
        <fullName evidence="3">(apollo) hypothetical protein</fullName>
    </submittedName>
</protein>